<keyword evidence="5" id="KW-1185">Reference proteome</keyword>
<evidence type="ECO:0000313" key="5">
    <source>
        <dbReference type="Proteomes" id="UP000325105"/>
    </source>
</evidence>
<organism evidence="4 5">
    <name type="scientific">Sphingobacterium allocomposti</name>
    <dbReference type="NCBI Taxonomy" id="415956"/>
    <lineage>
        <taxon>Bacteria</taxon>
        <taxon>Pseudomonadati</taxon>
        <taxon>Bacteroidota</taxon>
        <taxon>Sphingobacteriia</taxon>
        <taxon>Sphingobacteriales</taxon>
        <taxon>Sphingobacteriaceae</taxon>
        <taxon>Sphingobacterium</taxon>
    </lineage>
</organism>
<feature type="chain" id="PRO_5024392722" evidence="3">
    <location>
        <begin position="18"/>
        <end position="364"/>
    </location>
</feature>
<accession>A0A5S5DK43</accession>
<dbReference type="GO" id="GO:0005576">
    <property type="term" value="C:extracellular region"/>
    <property type="evidence" value="ECO:0007669"/>
    <property type="project" value="UniProtKB-SubCell"/>
</dbReference>
<evidence type="ECO:0000256" key="3">
    <source>
        <dbReference type="SAM" id="SignalP"/>
    </source>
</evidence>
<gene>
    <name evidence="4" type="ORF">BC792_10638</name>
</gene>
<evidence type="ECO:0000313" key="4">
    <source>
        <dbReference type="EMBL" id="TYP96330.1"/>
    </source>
</evidence>
<proteinExistence type="predicted"/>
<dbReference type="Gene3D" id="2.120.10.30">
    <property type="entry name" value="TolB, C-terminal domain"/>
    <property type="match status" value="1"/>
</dbReference>
<name>A0A5S5DK43_9SPHI</name>
<dbReference type="Pfam" id="PF03022">
    <property type="entry name" value="MRJP"/>
    <property type="match status" value="1"/>
</dbReference>
<evidence type="ECO:0000256" key="2">
    <source>
        <dbReference type="ARBA" id="ARBA00022525"/>
    </source>
</evidence>
<dbReference type="InterPro" id="IPR011042">
    <property type="entry name" value="6-blade_b-propeller_TolB-like"/>
</dbReference>
<dbReference type="AlphaFoldDB" id="A0A5S5DK43"/>
<dbReference type="PANTHER" id="PTHR10009">
    <property type="entry name" value="PROTEIN YELLOW-RELATED"/>
    <property type="match status" value="1"/>
</dbReference>
<feature type="signal peptide" evidence="3">
    <location>
        <begin position="1"/>
        <end position="17"/>
    </location>
</feature>
<dbReference type="EMBL" id="VNHX01000006">
    <property type="protein sequence ID" value="TYP96330.1"/>
    <property type="molecule type" value="Genomic_DNA"/>
</dbReference>
<keyword evidence="3" id="KW-0732">Signal</keyword>
<keyword evidence="2" id="KW-0964">Secreted</keyword>
<dbReference type="RefSeq" id="WP_148908128.1">
    <property type="nucleotide sequence ID" value="NZ_VNHX01000006.1"/>
</dbReference>
<dbReference type="InterPro" id="IPR017996">
    <property type="entry name" value="MRJP/yellow-related"/>
</dbReference>
<comment type="subcellular location">
    <subcellularLocation>
        <location evidence="1">Secreted</location>
    </subcellularLocation>
</comment>
<sequence length="364" mass="40839">MVRTFLFLLSFSFVAHASAQGYDSRLEVVASFGRSQPIGVSVSGTNRVFVSFPRKDPYIGGLAEIREGGRIPFPDSLWNDRPAGHENGFVNVQDIYVDTDDQLWVLDSKPGAGNSVFGKAGNESREGQFKLVQIDLATNRVVRQYRFEGLDKFRSALNDVRVDTGRKLAYLSDPGQAGLVILDLETEEIRVVLAHSAFTKADPTLVLRYEQNEMRDKDGKPFMSNVNGIALTKDNRYLYFKPINATRLYRIETKFLADKSLSGGELRAKVEDMGETVVTHGLVADKLGNIYLTSSLDYSIKRWSPSGKMETVVQDSRLIWPDSLGIGSDGYLYFSCAQVNRLPQWNGGEDRTTYPYQVYRVKIL</sequence>
<dbReference type="Proteomes" id="UP000325105">
    <property type="component" value="Unassembled WGS sequence"/>
</dbReference>
<comment type="caution">
    <text evidence="4">The sequence shown here is derived from an EMBL/GenBank/DDBJ whole genome shotgun (WGS) entry which is preliminary data.</text>
</comment>
<protein>
    <submittedName>
        <fullName evidence="4">Major royal jelly protein</fullName>
    </submittedName>
</protein>
<dbReference type="OrthoDB" id="9797664at2"/>
<reference evidence="4 5" key="1">
    <citation type="submission" date="2019-07" db="EMBL/GenBank/DDBJ databases">
        <title>Genomic Encyclopedia of Archaeal and Bacterial Type Strains, Phase II (KMG-II): from individual species to whole genera.</title>
        <authorList>
            <person name="Goeker M."/>
        </authorList>
    </citation>
    <scope>NUCLEOTIDE SEQUENCE [LARGE SCALE GENOMIC DNA]</scope>
    <source>
        <strain evidence="4 5">DSM 18850</strain>
    </source>
</reference>
<dbReference type="SUPFAM" id="SSF63829">
    <property type="entry name" value="Calcium-dependent phosphotriesterase"/>
    <property type="match status" value="1"/>
</dbReference>
<evidence type="ECO:0000256" key="1">
    <source>
        <dbReference type="ARBA" id="ARBA00004613"/>
    </source>
</evidence>
<dbReference type="PANTHER" id="PTHR10009:SF18">
    <property type="entry name" value="PROTEIN YELLOW-LIKE PROTEIN"/>
    <property type="match status" value="1"/>
</dbReference>